<dbReference type="InterPro" id="IPR012341">
    <property type="entry name" value="6hp_glycosidase-like_sf"/>
</dbReference>
<dbReference type="InterPro" id="IPR008928">
    <property type="entry name" value="6-hairpin_glycosidase_sf"/>
</dbReference>
<evidence type="ECO:0000313" key="3">
    <source>
        <dbReference type="Proteomes" id="UP001157915"/>
    </source>
</evidence>
<dbReference type="InterPro" id="IPR010905">
    <property type="entry name" value="Glyco_hydro_88"/>
</dbReference>
<protein>
    <submittedName>
        <fullName evidence="2">Unsaturated rhamnogalacturonyl hydrolase</fullName>
    </submittedName>
</protein>
<keyword evidence="1 2" id="KW-0378">Hydrolase</keyword>
<dbReference type="InterPro" id="IPR052043">
    <property type="entry name" value="PolySaccharide_Degr_Enz"/>
</dbReference>
<dbReference type="GO" id="GO:0016787">
    <property type="term" value="F:hydrolase activity"/>
    <property type="evidence" value="ECO:0007669"/>
    <property type="project" value="UniProtKB-KW"/>
</dbReference>
<accession>A0ABY1P0J6</accession>
<dbReference type="PANTHER" id="PTHR33886:SF8">
    <property type="entry name" value="UNSATURATED RHAMNOGALACTURONAN HYDROLASE (EUROFUNG)"/>
    <property type="match status" value="1"/>
</dbReference>
<evidence type="ECO:0000256" key="1">
    <source>
        <dbReference type="ARBA" id="ARBA00022801"/>
    </source>
</evidence>
<dbReference type="SUPFAM" id="SSF48208">
    <property type="entry name" value="Six-hairpin glycosidases"/>
    <property type="match status" value="1"/>
</dbReference>
<dbReference type="RefSeq" id="WP_283413110.1">
    <property type="nucleotide sequence ID" value="NZ_FXUA01000003.1"/>
</dbReference>
<sequence length="405" mass="46172">MLKLLKNSSFVLLSGALLLGCSAEKSVENIEVESVPKKDYSIWMADSEIARNPEGWTIDFNQKPKWEYTHGLIMSSMQAVWKQKGEQRFYDYTKKFADFMVDSAGNILTYKKSDFNIDRVNGGKFLINLYEESGEQKYKLAVDELRDQMRTHPRNKENGFWHKKIYPHQMWLDGLYMGSPFLAQYATAFDEPALFDDVANQILLMDKYGYSEETGLYHHAWDESKEQKWADPETGLSTNYWGRSIGWFAMALVDVLDFLPEDHPKRNDIIAIAQKLAKGIQRYQTPEGVWYQVVDQGTREGNYLESSASGMFTYFLLKGAEKGYLDQDDFTAGKKAYEGMLAEFIREDADGGISLTNVCGVAGLGGNPYRDGSYEYYVGEEIRVNDPKGVGPFILASLQYESLAK</sequence>
<organism evidence="2 3">
    <name type="scientific">Algoriphagus winogradskyi</name>
    <dbReference type="NCBI Taxonomy" id="237017"/>
    <lineage>
        <taxon>Bacteria</taxon>
        <taxon>Pseudomonadati</taxon>
        <taxon>Bacteroidota</taxon>
        <taxon>Cytophagia</taxon>
        <taxon>Cytophagales</taxon>
        <taxon>Cyclobacteriaceae</taxon>
        <taxon>Algoriphagus</taxon>
    </lineage>
</organism>
<comment type="caution">
    <text evidence="2">The sequence shown here is derived from an EMBL/GenBank/DDBJ whole genome shotgun (WGS) entry which is preliminary data.</text>
</comment>
<gene>
    <name evidence="2" type="ORF">SAMN06265367_103607</name>
</gene>
<dbReference type="PANTHER" id="PTHR33886">
    <property type="entry name" value="UNSATURATED RHAMNOGALACTURONAN HYDROLASE (EUROFUNG)"/>
    <property type="match status" value="1"/>
</dbReference>
<proteinExistence type="predicted"/>
<dbReference type="Pfam" id="PF07470">
    <property type="entry name" value="Glyco_hydro_88"/>
    <property type="match status" value="1"/>
</dbReference>
<dbReference type="Proteomes" id="UP001157915">
    <property type="component" value="Unassembled WGS sequence"/>
</dbReference>
<keyword evidence="3" id="KW-1185">Reference proteome</keyword>
<dbReference type="EMBL" id="FXUA01000003">
    <property type="protein sequence ID" value="SMP23481.1"/>
    <property type="molecule type" value="Genomic_DNA"/>
</dbReference>
<dbReference type="Gene3D" id="1.50.10.10">
    <property type="match status" value="1"/>
</dbReference>
<dbReference type="PROSITE" id="PS51257">
    <property type="entry name" value="PROKAR_LIPOPROTEIN"/>
    <property type="match status" value="1"/>
</dbReference>
<evidence type="ECO:0000313" key="2">
    <source>
        <dbReference type="EMBL" id="SMP23481.1"/>
    </source>
</evidence>
<name>A0ABY1P0J6_9BACT</name>
<reference evidence="2 3" key="1">
    <citation type="submission" date="2017-05" db="EMBL/GenBank/DDBJ databases">
        <authorList>
            <person name="Varghese N."/>
            <person name="Submissions S."/>
        </authorList>
    </citation>
    <scope>NUCLEOTIDE SEQUENCE [LARGE SCALE GENOMIC DNA]</scope>
    <source>
        <strain evidence="2 3">DSM 15360</strain>
    </source>
</reference>